<proteinExistence type="predicted"/>
<feature type="non-terminal residue" evidence="1">
    <location>
        <position position="1"/>
    </location>
</feature>
<evidence type="ECO:0000313" key="1">
    <source>
        <dbReference type="EMBL" id="SVA66042.1"/>
    </source>
</evidence>
<protein>
    <submittedName>
        <fullName evidence="1">Uncharacterized protein</fullName>
    </submittedName>
</protein>
<feature type="non-terminal residue" evidence="1">
    <location>
        <position position="42"/>
    </location>
</feature>
<gene>
    <name evidence="1" type="ORF">METZ01_LOCUS118896</name>
</gene>
<name>A0A381XNH7_9ZZZZ</name>
<organism evidence="1">
    <name type="scientific">marine metagenome</name>
    <dbReference type="NCBI Taxonomy" id="408172"/>
    <lineage>
        <taxon>unclassified sequences</taxon>
        <taxon>metagenomes</taxon>
        <taxon>ecological metagenomes</taxon>
    </lineage>
</organism>
<accession>A0A381XNH7</accession>
<dbReference type="AlphaFoldDB" id="A0A381XNH7"/>
<sequence length="42" mass="4454">VAADSSPRRPPVDQTLVDFAVSIAREAGELTLGWFEAPGLDV</sequence>
<reference evidence="1" key="1">
    <citation type="submission" date="2018-05" db="EMBL/GenBank/DDBJ databases">
        <authorList>
            <person name="Lanie J.A."/>
            <person name="Ng W.-L."/>
            <person name="Kazmierczak K.M."/>
            <person name="Andrzejewski T.M."/>
            <person name="Davidsen T.M."/>
            <person name="Wayne K.J."/>
            <person name="Tettelin H."/>
            <person name="Glass J.I."/>
            <person name="Rusch D."/>
            <person name="Podicherti R."/>
            <person name="Tsui H.-C.T."/>
            <person name="Winkler M.E."/>
        </authorList>
    </citation>
    <scope>NUCLEOTIDE SEQUENCE</scope>
</reference>
<dbReference type="EMBL" id="UINC01015736">
    <property type="protein sequence ID" value="SVA66042.1"/>
    <property type="molecule type" value="Genomic_DNA"/>
</dbReference>